<dbReference type="Proteomes" id="UP001589734">
    <property type="component" value="Unassembled WGS sequence"/>
</dbReference>
<feature type="domain" description="MoxR-vWA-beta-propeller ternary system" evidence="2">
    <location>
        <begin position="34"/>
        <end position="191"/>
    </location>
</feature>
<comment type="caution">
    <text evidence="4">The sequence shown here is derived from an EMBL/GenBank/DDBJ whole genome shotgun (WGS) entry which is preliminary data.</text>
</comment>
<dbReference type="Pfam" id="PF19917">
    <property type="entry name" value="bpX1"/>
    <property type="match status" value="1"/>
</dbReference>
<sequence length="837" mass="97249">MEFQKYFQSYHDYFWEWENNSDGQIHDAVAISDGQTIGYVQFVVEILDFLSDEGIPPFGSLLMAIAATNPEGEQAIEMIHEIAKKKQLEKNSNPNFRIGASMDFLKILAALPEEYKRGEKRVLLFQTIFKDCHNRISAERAKRCIADYKKRQPYVYKILDKIEFNEPNFIKDFRTLALLKAKFPLVQSLLDAMENIPSKELREKLDDEILEEKNSTETAVGFVDQLIEENKTFQVGSLIKCLWSGFNIPLHHNHPSEQPLGGISDLTNKGDFDKLVISEFAYDDDVFMSRIANNEALFIQREVPPESEKFERILLIDASLKNWGNPKILSFASAIAIARHPKTDIACRAFVLGDTFKEIILENVNQVIDALGELNGKLDCAAGLDLFFKENKINSKSQEVFLFSSEESLKLIPMRNALSTYFSAIKYVFEMQLQTISIYKHQNKGRKQLQQITLPLDELWTVRKNKKYSKKALTGSIPILYPAERSYQNVFGCQDDFYTYINGNLFMFTSEQFDKGFLKIASNLKLGNGNFALKTNDREEKILLCHNSDLKQKVQTFNLNTGIMQEYFVSDYKINLATVNVFVYNNEFYFYSEIDFWHIADDFKLTWLREVKIRQAQLDYSKRKYEFVNSYKFNKLKYTVIKRIDRVYIHQNLLNVNGYTISNFLFEKDNHLARRNGTIRLEERVNLILKNKGKSPLEIVKYIKENTNKSLKEAKDIVDQDFGIVLENVTKSDAEKFKVVLERSGAVCYIEIQYFQSEDGSKISNQDGILVFESSNPEIEKFYIPFIFHMQTAYMSEQEFAGNDYFISEHSQDEIEEENFREKYINPFISNIVGYGF</sequence>
<dbReference type="Pfam" id="PF19915">
    <property type="entry name" value="bpX0"/>
    <property type="match status" value="1"/>
</dbReference>
<gene>
    <name evidence="4" type="ORF">ACFFLS_25305</name>
</gene>
<reference evidence="4 5" key="1">
    <citation type="submission" date="2024-09" db="EMBL/GenBank/DDBJ databases">
        <authorList>
            <person name="Sun Q."/>
            <person name="Mori K."/>
        </authorList>
    </citation>
    <scope>NUCLEOTIDE SEQUENCE [LARGE SCALE GENOMIC DNA]</scope>
    <source>
        <strain evidence="4 5">CGMCC 1.12926</strain>
    </source>
</reference>
<dbReference type="Pfam" id="PF00542">
    <property type="entry name" value="Ribosomal_L12"/>
    <property type="match status" value="1"/>
</dbReference>
<name>A0ABV6BYA7_9FLAO</name>
<dbReference type="InterPro" id="IPR045554">
    <property type="entry name" value="bpX0"/>
</dbReference>
<keyword evidence="4" id="KW-0687">Ribonucleoprotein</keyword>
<protein>
    <submittedName>
        <fullName evidence="4">Ribosomal protein L7/L12</fullName>
    </submittedName>
</protein>
<dbReference type="Gene3D" id="3.30.1390.10">
    <property type="match status" value="1"/>
</dbReference>
<evidence type="ECO:0000313" key="4">
    <source>
        <dbReference type="EMBL" id="MFC0080385.1"/>
    </source>
</evidence>
<dbReference type="InterPro" id="IPR045553">
    <property type="entry name" value="bpX1"/>
</dbReference>
<dbReference type="InterPro" id="IPR014719">
    <property type="entry name" value="Ribosomal_bL12_C/ClpS-like"/>
</dbReference>
<evidence type="ECO:0000313" key="5">
    <source>
        <dbReference type="Proteomes" id="UP001589734"/>
    </source>
</evidence>
<accession>A0ABV6BYA7</accession>
<proteinExistence type="predicted"/>
<dbReference type="InterPro" id="IPR013823">
    <property type="entry name" value="Ribosomal_bL12_C"/>
</dbReference>
<dbReference type="RefSeq" id="WP_379682740.1">
    <property type="nucleotide sequence ID" value="NZ_JBHLYW010000032.1"/>
</dbReference>
<feature type="domain" description="MoxR-vWA-beta-propeller ternary system" evidence="3">
    <location>
        <begin position="753"/>
        <end position="832"/>
    </location>
</feature>
<organism evidence="4 5">
    <name type="scientific">Flavobacterium procerum</name>
    <dbReference type="NCBI Taxonomy" id="1455569"/>
    <lineage>
        <taxon>Bacteria</taxon>
        <taxon>Pseudomonadati</taxon>
        <taxon>Bacteroidota</taxon>
        <taxon>Flavobacteriia</taxon>
        <taxon>Flavobacteriales</taxon>
        <taxon>Flavobacteriaceae</taxon>
        <taxon>Flavobacterium</taxon>
    </lineage>
</organism>
<keyword evidence="5" id="KW-1185">Reference proteome</keyword>
<evidence type="ECO:0000259" key="1">
    <source>
        <dbReference type="Pfam" id="PF00542"/>
    </source>
</evidence>
<feature type="domain" description="Large ribosomal subunit protein bL12 C-terminal" evidence="1">
    <location>
        <begin position="686"/>
        <end position="750"/>
    </location>
</feature>
<evidence type="ECO:0000259" key="2">
    <source>
        <dbReference type="Pfam" id="PF19915"/>
    </source>
</evidence>
<evidence type="ECO:0000259" key="3">
    <source>
        <dbReference type="Pfam" id="PF19917"/>
    </source>
</evidence>
<dbReference type="GO" id="GO:0005840">
    <property type="term" value="C:ribosome"/>
    <property type="evidence" value="ECO:0007669"/>
    <property type="project" value="UniProtKB-KW"/>
</dbReference>
<dbReference type="SUPFAM" id="SSF54736">
    <property type="entry name" value="ClpS-like"/>
    <property type="match status" value="1"/>
</dbReference>
<dbReference type="EMBL" id="JBHLYW010000032">
    <property type="protein sequence ID" value="MFC0080385.1"/>
    <property type="molecule type" value="Genomic_DNA"/>
</dbReference>
<keyword evidence="4" id="KW-0689">Ribosomal protein</keyword>